<comment type="caution">
    <text evidence="1">The sequence shown here is derived from an EMBL/GenBank/DDBJ whole genome shotgun (WGS) entry which is preliminary data.</text>
</comment>
<reference evidence="1" key="1">
    <citation type="submission" date="2020-10" db="EMBL/GenBank/DDBJ databases">
        <title>Feather gene expression reveals the developmental basis of iridescence in African starlings.</title>
        <authorList>
            <person name="Rubenstein D.R."/>
        </authorList>
    </citation>
    <scope>NUCLEOTIDE SEQUENCE</scope>
    <source>
        <strain evidence="1">SS15</strain>
        <tissue evidence="1">Liver</tissue>
    </source>
</reference>
<organism evidence="1">
    <name type="scientific">Lamprotornis superbus</name>
    <dbReference type="NCBI Taxonomy" id="245042"/>
    <lineage>
        <taxon>Eukaryota</taxon>
        <taxon>Metazoa</taxon>
        <taxon>Chordata</taxon>
        <taxon>Craniata</taxon>
        <taxon>Vertebrata</taxon>
        <taxon>Euteleostomi</taxon>
        <taxon>Archelosauria</taxon>
        <taxon>Archosauria</taxon>
        <taxon>Dinosauria</taxon>
        <taxon>Saurischia</taxon>
        <taxon>Theropoda</taxon>
        <taxon>Coelurosauria</taxon>
        <taxon>Aves</taxon>
        <taxon>Neognathae</taxon>
        <taxon>Neoaves</taxon>
        <taxon>Telluraves</taxon>
        <taxon>Australaves</taxon>
        <taxon>Passeriformes</taxon>
        <taxon>Sturnidae</taxon>
        <taxon>Lamprotornis</taxon>
    </lineage>
</organism>
<reference evidence="2 3" key="2">
    <citation type="journal article" date="2021" name="J. Hered.">
        <title>Feather Gene Expression Elucidates the Developmental Basis of Plumage Iridescence in African Starlings.</title>
        <authorList>
            <person name="Rubenstein D.R."/>
            <person name="Corvelo A."/>
            <person name="MacManes M.D."/>
            <person name="Maia R."/>
            <person name="Narzisi G."/>
            <person name="Rousaki A."/>
            <person name="Vandenabeele P."/>
            <person name="Shawkey M.D."/>
            <person name="Solomon J."/>
        </authorList>
    </citation>
    <scope>NUCLEOTIDE SEQUENCE [LARGE SCALE GENOMIC DNA]</scope>
    <source>
        <strain evidence="2">SS15</strain>
    </source>
</reference>
<keyword evidence="3" id="KW-1185">Reference proteome</keyword>
<name>A0A835P1Q8_9PASS</name>
<dbReference type="EMBL" id="JADDUC020000018">
    <property type="protein sequence ID" value="KAI1233496.1"/>
    <property type="molecule type" value="Genomic_DNA"/>
</dbReference>
<gene>
    <name evidence="2" type="ORF">IHE44_0004677</name>
    <name evidence="1" type="ORF">IHE44_004352</name>
</gene>
<accession>A0A835P1Q8</accession>
<evidence type="ECO:0000313" key="1">
    <source>
        <dbReference type="EMBL" id="KAG0126098.1"/>
    </source>
</evidence>
<evidence type="ECO:0000313" key="3">
    <source>
        <dbReference type="Proteomes" id="UP000618051"/>
    </source>
</evidence>
<dbReference type="EMBL" id="JADDUC010000019">
    <property type="protein sequence ID" value="KAG0126098.1"/>
    <property type="molecule type" value="Genomic_DNA"/>
</dbReference>
<evidence type="ECO:0000313" key="2">
    <source>
        <dbReference type="EMBL" id="KAI1233496.1"/>
    </source>
</evidence>
<protein>
    <submittedName>
        <fullName evidence="1">Uncharacterized protein</fullName>
    </submittedName>
</protein>
<dbReference type="Proteomes" id="UP000618051">
    <property type="component" value="Unassembled WGS sequence"/>
</dbReference>
<sequence>MWIWFECSSPRQLWSWNNQTVYATKDNAASTLLVFCGWIWKGSGMRKREKLREKRNRSVDKVVEHSAGV</sequence>
<dbReference type="AlphaFoldDB" id="A0A835P1Q8"/>
<proteinExistence type="predicted"/>
<reference evidence="2" key="3">
    <citation type="submission" date="2022-01" db="EMBL/GenBank/DDBJ databases">
        <authorList>
            <person name="Rubenstein D.R."/>
        </authorList>
    </citation>
    <scope>NUCLEOTIDE SEQUENCE</scope>
    <source>
        <strain evidence="2">SS15</strain>
        <tissue evidence="2">Liver</tissue>
    </source>
</reference>